<evidence type="ECO:0000256" key="6">
    <source>
        <dbReference type="ARBA" id="ARBA00023136"/>
    </source>
</evidence>
<dbReference type="Proteomes" id="UP000258309">
    <property type="component" value="Unassembled WGS sequence"/>
</dbReference>
<keyword evidence="5 9" id="KW-1133">Transmembrane helix</keyword>
<feature type="transmembrane region" description="Helical" evidence="9">
    <location>
        <begin position="391"/>
        <end position="415"/>
    </location>
</feature>
<comment type="subcellular location">
    <subcellularLocation>
        <location evidence="1">Membrane</location>
        <topology evidence="1">Multi-pass membrane protein</topology>
    </subcellularLocation>
</comment>
<feature type="transmembrane region" description="Helical" evidence="9">
    <location>
        <begin position="134"/>
        <end position="156"/>
    </location>
</feature>
<proteinExistence type="inferred from homology"/>
<evidence type="ECO:0000259" key="10">
    <source>
        <dbReference type="PROSITE" id="PS50850"/>
    </source>
</evidence>
<feature type="non-terminal residue" evidence="11">
    <location>
        <position position="1"/>
    </location>
</feature>
<feature type="transmembrane region" description="Helical" evidence="9">
    <location>
        <begin position="356"/>
        <end position="379"/>
    </location>
</feature>
<gene>
    <name evidence="11" type="ORF">B7463_g818</name>
</gene>
<feature type="non-terminal residue" evidence="11">
    <location>
        <position position="525"/>
    </location>
</feature>
<dbReference type="Pfam" id="PF00083">
    <property type="entry name" value="Sugar_tr"/>
    <property type="match status" value="1"/>
</dbReference>
<dbReference type="OrthoDB" id="6133115at2759"/>
<evidence type="ECO:0000313" key="11">
    <source>
        <dbReference type="EMBL" id="RFU35585.1"/>
    </source>
</evidence>
<feature type="transmembrane region" description="Helical" evidence="9">
    <location>
        <begin position="332"/>
        <end position="349"/>
    </location>
</feature>
<dbReference type="GO" id="GO:0016020">
    <property type="term" value="C:membrane"/>
    <property type="evidence" value="ECO:0007669"/>
    <property type="project" value="UniProtKB-SubCell"/>
</dbReference>
<dbReference type="PANTHER" id="PTHR48022">
    <property type="entry name" value="PLASTIDIC GLUCOSE TRANSPORTER 4"/>
    <property type="match status" value="1"/>
</dbReference>
<evidence type="ECO:0000256" key="5">
    <source>
        <dbReference type="ARBA" id="ARBA00022989"/>
    </source>
</evidence>
<feature type="transmembrane region" description="Helical" evidence="9">
    <location>
        <begin position="168"/>
        <end position="191"/>
    </location>
</feature>
<organism evidence="11 12">
    <name type="scientific">Scytalidium lignicola</name>
    <name type="common">Hyphomycete</name>
    <dbReference type="NCBI Taxonomy" id="5539"/>
    <lineage>
        <taxon>Eukaryota</taxon>
        <taxon>Fungi</taxon>
        <taxon>Dikarya</taxon>
        <taxon>Ascomycota</taxon>
        <taxon>Pezizomycotina</taxon>
        <taxon>Leotiomycetes</taxon>
        <taxon>Leotiomycetes incertae sedis</taxon>
        <taxon>Scytalidium</taxon>
    </lineage>
</organism>
<feature type="transmembrane region" description="Helical" evidence="9">
    <location>
        <begin position="456"/>
        <end position="478"/>
    </location>
</feature>
<keyword evidence="12" id="KW-1185">Reference proteome</keyword>
<dbReference type="InterPro" id="IPR003663">
    <property type="entry name" value="Sugar/inositol_transpt"/>
</dbReference>
<feature type="transmembrane region" description="Helical" evidence="9">
    <location>
        <begin position="427"/>
        <end position="444"/>
    </location>
</feature>
<evidence type="ECO:0000256" key="3">
    <source>
        <dbReference type="ARBA" id="ARBA00022448"/>
    </source>
</evidence>
<evidence type="ECO:0000256" key="8">
    <source>
        <dbReference type="SAM" id="Coils"/>
    </source>
</evidence>
<feature type="coiled-coil region" evidence="8">
    <location>
        <begin position="497"/>
        <end position="524"/>
    </location>
</feature>
<dbReference type="Gene3D" id="1.20.1250.20">
    <property type="entry name" value="MFS general substrate transporter like domains"/>
    <property type="match status" value="1"/>
</dbReference>
<evidence type="ECO:0000256" key="9">
    <source>
        <dbReference type="SAM" id="Phobius"/>
    </source>
</evidence>
<dbReference type="NCBIfam" id="TIGR00879">
    <property type="entry name" value="SP"/>
    <property type="match status" value="1"/>
</dbReference>
<dbReference type="AlphaFoldDB" id="A0A3E2HQD9"/>
<evidence type="ECO:0000256" key="1">
    <source>
        <dbReference type="ARBA" id="ARBA00004141"/>
    </source>
</evidence>
<feature type="transmembrane region" description="Helical" evidence="9">
    <location>
        <begin position="77"/>
        <end position="97"/>
    </location>
</feature>
<dbReference type="InterPro" id="IPR020846">
    <property type="entry name" value="MFS_dom"/>
</dbReference>
<dbReference type="EMBL" id="NCSJ02000007">
    <property type="protein sequence ID" value="RFU35585.1"/>
    <property type="molecule type" value="Genomic_DNA"/>
</dbReference>
<evidence type="ECO:0000256" key="4">
    <source>
        <dbReference type="ARBA" id="ARBA00022692"/>
    </source>
</evidence>
<feature type="transmembrane region" description="Helical" evidence="9">
    <location>
        <begin position="109"/>
        <end position="128"/>
    </location>
</feature>
<evidence type="ECO:0000256" key="7">
    <source>
        <dbReference type="RuleBase" id="RU003346"/>
    </source>
</evidence>
<reference evidence="11 12" key="1">
    <citation type="submission" date="2018-05" db="EMBL/GenBank/DDBJ databases">
        <title>Draft genome sequence of Scytalidium lignicola DSM 105466, a ubiquitous saprotrophic fungus.</title>
        <authorList>
            <person name="Buettner E."/>
            <person name="Gebauer A.M."/>
            <person name="Hofrichter M."/>
            <person name="Liers C."/>
            <person name="Kellner H."/>
        </authorList>
    </citation>
    <scope>NUCLEOTIDE SEQUENCE [LARGE SCALE GENOMIC DNA]</scope>
    <source>
        <strain evidence="11 12">DSM 105466</strain>
    </source>
</reference>
<dbReference type="PROSITE" id="PS50850">
    <property type="entry name" value="MFS"/>
    <property type="match status" value="1"/>
</dbReference>
<evidence type="ECO:0000256" key="2">
    <source>
        <dbReference type="ARBA" id="ARBA00010992"/>
    </source>
</evidence>
<dbReference type="InterPro" id="IPR036259">
    <property type="entry name" value="MFS_trans_sf"/>
</dbReference>
<keyword evidence="4 9" id="KW-0812">Transmembrane</keyword>
<feature type="domain" description="Major facilitator superfamily (MFS) profile" evidence="10">
    <location>
        <begin position="41"/>
        <end position="481"/>
    </location>
</feature>
<dbReference type="InterPro" id="IPR005828">
    <property type="entry name" value="MFS_sugar_transport-like"/>
</dbReference>
<keyword evidence="3 7" id="KW-0813">Transport</keyword>
<name>A0A3E2HQD9_SCYLI</name>
<dbReference type="OMA" id="WCARTSK"/>
<dbReference type="InterPro" id="IPR050360">
    <property type="entry name" value="MFS_Sugar_Transporters"/>
</dbReference>
<comment type="similarity">
    <text evidence="2 7">Belongs to the major facilitator superfamily. Sugar transporter (TC 2.A.1.1) family.</text>
</comment>
<feature type="transmembrane region" description="Helical" evidence="9">
    <location>
        <begin position="290"/>
        <end position="312"/>
    </location>
</feature>
<dbReference type="FunFam" id="1.20.1250.20:FF:000117">
    <property type="entry name" value="MFS hexose transporter"/>
    <property type="match status" value="1"/>
</dbReference>
<dbReference type="SUPFAM" id="SSF103473">
    <property type="entry name" value="MFS general substrate transporter"/>
    <property type="match status" value="1"/>
</dbReference>
<evidence type="ECO:0000313" key="12">
    <source>
        <dbReference type="Proteomes" id="UP000258309"/>
    </source>
</evidence>
<sequence>MARPALKPVHQEERAVAVAEAPHLRHVIWYKDPGLRKLYACIGVICMASATTGYDGSMLNGLQILPVWQDYFNHPTGSILGLFGSIYSIGSLAGLPFAPLISDHFGRRIAIITGCCILFVGVAVQSAAQNFSMFIAARFFVGFGCSLAQNSAPLLLTELCHPQHRGRVTATYNVLWDIGSIVATWLTFGTFNIKNNWAWRIPSIFQAFPSAIQFAFIWWVPESPRWLLSKDRDAEALAILAKYHANGNENDPTVQFEFLEIRETLRLEYQFKKSSSFLDFAKTKGNRYRFMLVIGLGLFSQWSGNGLTSYYFALVMDSIGVTDTNTQFEINGSKTILSLIVGLTCATLVDKVGRRPLFIVATAGMFVSFVLWTICSSLYDVHHDLAAGKAVIAFIFLHGIFYNIAWSGLLVAYTVEIMPYKLRAKGLMLMNFWVQAALVFNQYINPIGLAHLQPRWKFYTIYCVWILFELIFVSFLFIETRGPTLEEIAKIFDGDEAEVARVDLDAVEAKVQVLQVENIALEQKV</sequence>
<dbReference type="GO" id="GO:0005351">
    <property type="term" value="F:carbohydrate:proton symporter activity"/>
    <property type="evidence" value="ECO:0007669"/>
    <property type="project" value="TreeGrafter"/>
</dbReference>
<accession>A0A3E2HQD9</accession>
<comment type="caution">
    <text evidence="11">The sequence shown here is derived from an EMBL/GenBank/DDBJ whole genome shotgun (WGS) entry which is preliminary data.</text>
</comment>
<protein>
    <recommendedName>
        <fullName evidence="10">Major facilitator superfamily (MFS) profile domain-containing protein</fullName>
    </recommendedName>
</protein>
<keyword evidence="6 9" id="KW-0472">Membrane</keyword>
<keyword evidence="8" id="KW-0175">Coiled coil</keyword>
<dbReference type="PANTHER" id="PTHR48022:SF31">
    <property type="entry name" value="HEXOSE TRANSPORTER"/>
    <property type="match status" value="1"/>
</dbReference>